<evidence type="ECO:0000256" key="1">
    <source>
        <dbReference type="ARBA" id="ARBA00000309"/>
    </source>
</evidence>
<comment type="similarity">
    <text evidence="4">Belongs to the ammonium transporter (TC 2.A.49) family. Rh subfamily.</text>
</comment>
<evidence type="ECO:0000256" key="7">
    <source>
        <dbReference type="ARBA" id="ARBA00022989"/>
    </source>
</evidence>
<feature type="domain" description="SCP" evidence="19">
    <location>
        <begin position="172"/>
        <end position="323"/>
    </location>
</feature>
<keyword evidence="21" id="KW-1185">Reference proteome</keyword>
<evidence type="ECO:0000256" key="15">
    <source>
        <dbReference type="ARBA" id="ARBA00042473"/>
    </source>
</evidence>
<feature type="transmembrane region" description="Helical" evidence="17">
    <location>
        <begin position="636"/>
        <end position="656"/>
    </location>
</feature>
<dbReference type="Pfam" id="PF00909">
    <property type="entry name" value="Ammonium_transp"/>
    <property type="match status" value="1"/>
</dbReference>
<evidence type="ECO:0000313" key="20">
    <source>
        <dbReference type="EMBL" id="ELW65658.1"/>
    </source>
</evidence>
<comment type="catalytic activity">
    <reaction evidence="12">
        <text>methylamine(out) = methylamine(in)</text>
        <dbReference type="Rhea" id="RHEA:74391"/>
        <dbReference type="ChEBI" id="CHEBI:59338"/>
    </reaction>
</comment>
<dbReference type="Proteomes" id="UP000011518">
    <property type="component" value="Unassembled WGS sequence"/>
</dbReference>
<evidence type="ECO:0000256" key="6">
    <source>
        <dbReference type="ARBA" id="ARBA00022692"/>
    </source>
</evidence>
<dbReference type="PANTHER" id="PTHR11730:SF32">
    <property type="entry name" value="AMMONIUM TRANSPORTER RH TYPE A"/>
    <property type="match status" value="1"/>
</dbReference>
<evidence type="ECO:0000259" key="19">
    <source>
        <dbReference type="SMART" id="SM00198"/>
    </source>
</evidence>
<keyword evidence="8 17" id="KW-0472">Membrane</keyword>
<feature type="transmembrane region" description="Helical" evidence="17">
    <location>
        <begin position="442"/>
        <end position="464"/>
    </location>
</feature>
<evidence type="ECO:0000256" key="14">
    <source>
        <dbReference type="ARBA" id="ARBA00042104"/>
    </source>
</evidence>
<dbReference type="Gene3D" id="3.40.33.10">
    <property type="entry name" value="CAP"/>
    <property type="match status" value="2"/>
</dbReference>
<dbReference type="SUPFAM" id="SSF55797">
    <property type="entry name" value="PR-1-like"/>
    <property type="match status" value="2"/>
</dbReference>
<dbReference type="InterPro" id="IPR014044">
    <property type="entry name" value="CAP_dom"/>
</dbReference>
<feature type="transmembrane region" description="Helical" evidence="17">
    <location>
        <begin position="400"/>
        <end position="421"/>
    </location>
</feature>
<feature type="transmembrane region" description="Helical" evidence="17">
    <location>
        <begin position="534"/>
        <end position="555"/>
    </location>
</feature>
<sequence>MASFVMLAFLAAVLLPFPANGHEDAALSTELPEVQEEIINKHNELRKAVSPSASNMLKMQWDSFAAANAQKWADQCILKHSKPEQRKTDVKCGENLFLSSHPVSWSHAIDSWYKESQNFEYNSGPKTPKAVVGHYTQIQGYAMSAEKVWFSKFVPSVLANACEYEDNLSNCEQLKNMITPMFHPALRTKMVLFLLTVLLPPLPAEGKEWNREAATNAQKWANKCTLEHSTPEDRQTSTKCGENLYMSSDPTSWSTAIQSWYDEGLDFVYGVGSKSPTAVTGHYTQLVWYSSYRVGCGIAYCPNQESLKYYYVCQYCPAGNNVNKKNTPYQQGIPCSSCPGNCDSGLCIWCHGPECLVLERHLLVAGCSTLQHSRVGIVVKRELQGPQCASVLRHNMRFKFPLMALSLQVAMIILFGLFIHYETDQNLQQRLNTTTSTHKDRFFELYPLFQDVHVMIFVGFGFLMTFLKKYGFSSVGINLLIAALGLQWGTITQGILHSKGQQIHIGITNMINADFSTATVLISFGAVLGKTSPVQMLIMTILEIAVFAGNEYLVVEIFQASDTGASMVIHAFGAYFGLAAAGVLYRSGLRRGHDNEESVYHSDLFAMIGTLFLWMFWPSFNSAIAEPGNKQYRAIVNTYLSLAACVLTSYACSSLVEHRGKLDMVHIQNATLAGGVAVGTCADMEIHPYGSMLIGSIAGIISVFGYKFLTPLFATKLRIHDTCGVHNLHGLPGVVGGLAGIVTIAMKSSDMSQVAMQAAALGSSIGTAVVGGLITGLILRLPIWGQPPDEDCYDDAVYWEVPRRREHDDHFHEHSDYNQLEPDV</sequence>
<keyword evidence="6 17" id="KW-0812">Transmembrane</keyword>
<keyword evidence="7 17" id="KW-1133">Transmembrane helix</keyword>
<keyword evidence="10" id="KW-0325">Glycoprotein</keyword>
<dbReference type="eggNOG" id="KOG3796">
    <property type="taxonomic scope" value="Eukaryota"/>
</dbReference>
<feature type="transmembrane region" description="Helical" evidence="17">
    <location>
        <begin position="567"/>
        <end position="585"/>
    </location>
</feature>
<evidence type="ECO:0000256" key="9">
    <source>
        <dbReference type="ARBA" id="ARBA00023177"/>
    </source>
</evidence>
<evidence type="ECO:0000256" key="17">
    <source>
        <dbReference type="SAM" id="Phobius"/>
    </source>
</evidence>
<keyword evidence="9" id="KW-0924">Ammonia transport</keyword>
<feature type="transmembrane region" description="Helical" evidence="17">
    <location>
        <begin position="758"/>
        <end position="779"/>
    </location>
</feature>
<dbReference type="Gene3D" id="1.10.3430.10">
    <property type="entry name" value="Ammonium transporter AmtB like domains"/>
    <property type="match status" value="1"/>
</dbReference>
<dbReference type="InterPro" id="IPR029020">
    <property type="entry name" value="Ammonium/urea_transptr"/>
</dbReference>
<evidence type="ECO:0000256" key="3">
    <source>
        <dbReference type="ARBA" id="ARBA00009923"/>
    </source>
</evidence>
<name>L9KSK2_TUPCH</name>
<keyword evidence="5" id="KW-0813">Transport</keyword>
<comment type="subunit">
    <text evidence="16">Homodimer. Heterotrimer; a RHCE monomer interacts with a RHAG homodimer. Component of the ankyrin-1 complex in the erythrocyte, composed of ANK1, RHCE, RHAG, SLC4A1, EPB42, GYPA, GYPB and AQP1. Interacts with GYPB (via the N-terminal); this interaction bridges the (RHAG)2(RHCE) heterotrimer with the SLC4A1 Band 3 I dimer complexed with GYPA.</text>
</comment>
<comment type="similarity">
    <text evidence="3">Belongs to the CRISP family.</text>
</comment>
<evidence type="ECO:0000256" key="10">
    <source>
        <dbReference type="ARBA" id="ARBA00023180"/>
    </source>
</evidence>
<feature type="transmembrane region" description="Helical" evidence="17">
    <location>
        <begin position="726"/>
        <end position="746"/>
    </location>
</feature>
<dbReference type="InterPro" id="IPR018244">
    <property type="entry name" value="Allrgn_V5/Tpx1_CS"/>
</dbReference>
<reference evidence="21" key="2">
    <citation type="journal article" date="2013" name="Nat. Commun.">
        <title>Genome of the Chinese tree shrew.</title>
        <authorList>
            <person name="Fan Y."/>
            <person name="Huang Z.Y."/>
            <person name="Cao C.C."/>
            <person name="Chen C.S."/>
            <person name="Chen Y.X."/>
            <person name="Fan D.D."/>
            <person name="He J."/>
            <person name="Hou H.L."/>
            <person name="Hu L."/>
            <person name="Hu X.T."/>
            <person name="Jiang X.T."/>
            <person name="Lai R."/>
            <person name="Lang Y.S."/>
            <person name="Liang B."/>
            <person name="Liao S.G."/>
            <person name="Mu D."/>
            <person name="Ma Y.Y."/>
            <person name="Niu Y.Y."/>
            <person name="Sun X.Q."/>
            <person name="Xia J.Q."/>
            <person name="Xiao J."/>
            <person name="Xiong Z.Q."/>
            <person name="Xu L."/>
            <person name="Yang L."/>
            <person name="Zhang Y."/>
            <person name="Zhao W."/>
            <person name="Zhao X.D."/>
            <person name="Zheng Y.T."/>
            <person name="Zhou J.M."/>
            <person name="Zhu Y.B."/>
            <person name="Zhang G.J."/>
            <person name="Wang J."/>
            <person name="Yao Y.G."/>
        </authorList>
    </citation>
    <scope>NUCLEOTIDE SEQUENCE [LARGE SCALE GENOMIC DNA]</scope>
</reference>
<dbReference type="GO" id="GO:0097272">
    <property type="term" value="P:ammonium homeostasis"/>
    <property type="evidence" value="ECO:0007669"/>
    <property type="project" value="TreeGrafter"/>
</dbReference>
<dbReference type="CDD" id="cd00168">
    <property type="entry name" value="CAP"/>
    <property type="match status" value="1"/>
</dbReference>
<feature type="transmembrane region" description="Helical" evidence="17">
    <location>
        <begin position="503"/>
        <end position="528"/>
    </location>
</feature>
<dbReference type="PROSITE" id="PS01009">
    <property type="entry name" value="CRISP_1"/>
    <property type="match status" value="1"/>
</dbReference>
<dbReference type="PRINTS" id="PR00342">
    <property type="entry name" value="RHESUSRHD"/>
</dbReference>
<proteinExistence type="inferred from homology"/>
<dbReference type="FunFam" id="1.10.3430.10:FF:000001">
    <property type="entry name" value="Ammonium transporter Rh type C"/>
    <property type="match status" value="1"/>
</dbReference>
<feature type="chain" id="PRO_5004000131" description="Ammonium transporter Rh type A" evidence="18">
    <location>
        <begin position="22"/>
        <end position="824"/>
    </location>
</feature>
<dbReference type="InterPro" id="IPR024041">
    <property type="entry name" value="NH4_transpt_AmtB-like_dom"/>
</dbReference>
<dbReference type="Pfam" id="PF00188">
    <property type="entry name" value="CAP"/>
    <property type="match status" value="2"/>
</dbReference>
<dbReference type="FunFam" id="3.40.33.10:FF:000005">
    <property type="entry name" value="Cysteine-rich secretory protein 2"/>
    <property type="match status" value="1"/>
</dbReference>
<feature type="transmembrane region" description="Helical" evidence="17">
    <location>
        <begin position="605"/>
        <end position="624"/>
    </location>
</feature>
<keyword evidence="18" id="KW-0732">Signal</keyword>
<dbReference type="SMART" id="SM00198">
    <property type="entry name" value="SCP"/>
    <property type="match status" value="2"/>
</dbReference>
<comment type="subcellular location">
    <subcellularLocation>
        <location evidence="2">Membrane</location>
        <topology evidence="2">Multi-pass membrane protein</topology>
    </subcellularLocation>
</comment>
<dbReference type="GO" id="GO:0005886">
    <property type="term" value="C:plasma membrane"/>
    <property type="evidence" value="ECO:0007669"/>
    <property type="project" value="InterPro"/>
</dbReference>
<dbReference type="AlphaFoldDB" id="L9KSK2"/>
<organism evidence="20 21">
    <name type="scientific">Tupaia chinensis</name>
    <name type="common">Chinese tree shrew</name>
    <name type="synonym">Tupaia belangeri chinensis</name>
    <dbReference type="NCBI Taxonomy" id="246437"/>
    <lineage>
        <taxon>Eukaryota</taxon>
        <taxon>Metazoa</taxon>
        <taxon>Chordata</taxon>
        <taxon>Craniata</taxon>
        <taxon>Vertebrata</taxon>
        <taxon>Euteleostomi</taxon>
        <taxon>Mammalia</taxon>
        <taxon>Eutheria</taxon>
        <taxon>Euarchontoglires</taxon>
        <taxon>Scandentia</taxon>
        <taxon>Tupaiidae</taxon>
        <taxon>Tupaia</taxon>
    </lineage>
</organism>
<evidence type="ECO:0000256" key="4">
    <source>
        <dbReference type="ARBA" id="ARBA00011036"/>
    </source>
</evidence>
<dbReference type="InParanoid" id="L9KSK2"/>
<accession>L9KSK2</accession>
<comment type="catalytic activity">
    <reaction evidence="1">
        <text>NH4(+)(in) = NH4(+)(out)</text>
        <dbReference type="Rhea" id="RHEA:28747"/>
        <dbReference type="ChEBI" id="CHEBI:28938"/>
    </reaction>
</comment>
<evidence type="ECO:0000256" key="11">
    <source>
        <dbReference type="ARBA" id="ARBA00035761"/>
    </source>
</evidence>
<feature type="transmembrane region" description="Helical" evidence="17">
    <location>
        <begin position="693"/>
        <end position="714"/>
    </location>
</feature>
<dbReference type="SUPFAM" id="SSF111352">
    <property type="entry name" value="Ammonium transporter"/>
    <property type="match status" value="1"/>
</dbReference>
<reference evidence="21" key="1">
    <citation type="submission" date="2012-07" db="EMBL/GenBank/DDBJ databases">
        <title>Genome of the Chinese tree shrew, a rising model animal genetically related to primates.</title>
        <authorList>
            <person name="Zhang G."/>
            <person name="Fan Y."/>
            <person name="Yao Y."/>
            <person name="Huang Z."/>
        </authorList>
    </citation>
    <scope>NUCLEOTIDE SEQUENCE [LARGE SCALE GENOMIC DNA]</scope>
</reference>
<dbReference type="InterPro" id="IPR035940">
    <property type="entry name" value="CAP_sf"/>
</dbReference>
<evidence type="ECO:0000256" key="2">
    <source>
        <dbReference type="ARBA" id="ARBA00004141"/>
    </source>
</evidence>
<dbReference type="PROSITE" id="PS01010">
    <property type="entry name" value="CRISP_2"/>
    <property type="match status" value="1"/>
</dbReference>
<feature type="signal peptide" evidence="18">
    <location>
        <begin position="1"/>
        <end position="21"/>
    </location>
</feature>
<evidence type="ECO:0000256" key="12">
    <source>
        <dbReference type="ARBA" id="ARBA00036281"/>
    </source>
</evidence>
<feature type="domain" description="SCP" evidence="19">
    <location>
        <begin position="33"/>
        <end position="170"/>
    </location>
</feature>
<feature type="transmembrane region" description="Helical" evidence="17">
    <location>
        <begin position="470"/>
        <end position="491"/>
    </location>
</feature>
<evidence type="ECO:0000256" key="13">
    <source>
        <dbReference type="ARBA" id="ARBA00041037"/>
    </source>
</evidence>
<dbReference type="GO" id="GO:0008519">
    <property type="term" value="F:ammonium channel activity"/>
    <property type="evidence" value="ECO:0007669"/>
    <property type="project" value="InterPro"/>
</dbReference>
<dbReference type="InterPro" id="IPR002229">
    <property type="entry name" value="RhesusRHD"/>
</dbReference>
<dbReference type="GO" id="GO:0005576">
    <property type="term" value="C:extracellular region"/>
    <property type="evidence" value="ECO:0007669"/>
    <property type="project" value="InterPro"/>
</dbReference>
<evidence type="ECO:0000313" key="21">
    <source>
        <dbReference type="Proteomes" id="UP000011518"/>
    </source>
</evidence>
<dbReference type="PANTHER" id="PTHR11730">
    <property type="entry name" value="AMMONIUM TRANSPORTER"/>
    <property type="match status" value="1"/>
</dbReference>
<dbReference type="STRING" id="246437.L9KSK2"/>
<evidence type="ECO:0000256" key="18">
    <source>
        <dbReference type="SAM" id="SignalP"/>
    </source>
</evidence>
<gene>
    <name evidence="20" type="ORF">TREES_T100007635</name>
</gene>
<protein>
    <recommendedName>
        <fullName evidence="13">Ammonium transporter Rh type A</fullName>
    </recommendedName>
    <alternativeName>
        <fullName evidence="15">Erythrocyte membrane glycoprotein Rh50</fullName>
    </alternativeName>
    <alternativeName>
        <fullName evidence="14">Rhesus blood group family type A glycoprotein</fullName>
    </alternativeName>
</protein>
<evidence type="ECO:0000256" key="5">
    <source>
        <dbReference type="ARBA" id="ARBA00022448"/>
    </source>
</evidence>
<comment type="catalytic activity">
    <reaction evidence="11">
        <text>CO2(out) = CO2(in)</text>
        <dbReference type="Rhea" id="RHEA:74891"/>
        <dbReference type="ChEBI" id="CHEBI:16526"/>
    </reaction>
</comment>
<evidence type="ECO:0000256" key="8">
    <source>
        <dbReference type="ARBA" id="ARBA00023136"/>
    </source>
</evidence>
<dbReference type="EMBL" id="KB320679">
    <property type="protein sequence ID" value="ELW65658.1"/>
    <property type="molecule type" value="Genomic_DNA"/>
</dbReference>
<evidence type="ECO:0000256" key="16">
    <source>
        <dbReference type="ARBA" id="ARBA00046403"/>
    </source>
</evidence>